<reference evidence="1 2" key="1">
    <citation type="submission" date="2022-11" db="EMBL/GenBank/DDBJ databases">
        <title>Viruses from the air-sea interface of a natural surface slick.</title>
        <authorList>
            <person name="Rahlff J."/>
            <person name="Holmfeldt K."/>
        </authorList>
    </citation>
    <scope>NUCLEOTIDE SEQUENCE [LARGE SCALE GENOMIC DNA]</scope>
    <source>
        <strain evidence="1 2">SMS4</strain>
    </source>
</reference>
<sequence>MFSKFMLTILLFSFQVLGVETFKIAIYYPQVPPYMYAADDNVPQGVVPELLNAFFLGQPYQLQYVFENRQRAELGVYEGKYDATVLAAKWTIDASALLFSQPIVNHRDFLYSLKPLQQNLANLDRNSICLRRYYKYDALNNELDKGSLIRVDSDSEFDQFNMLVNQRCDLAYMNEHVATWLINNHFSTMVFHRNNVEADQADLTLALNPKWAGLKQQLDIFIKDAHRRGVIEKSLTQHMKKTK</sequence>
<protein>
    <submittedName>
        <fullName evidence="1">Transporter substrate-binding domain-containing protein</fullName>
    </submittedName>
</protein>
<gene>
    <name evidence="1" type="ORF">ORJ04_01445</name>
</gene>
<dbReference type="SUPFAM" id="SSF53850">
    <property type="entry name" value="Periplasmic binding protein-like II"/>
    <property type="match status" value="1"/>
</dbReference>
<evidence type="ECO:0000313" key="1">
    <source>
        <dbReference type="EMBL" id="MDP5134613.1"/>
    </source>
</evidence>
<accession>A0ABT9HUD4</accession>
<dbReference type="EMBL" id="JAPJDZ010000002">
    <property type="protein sequence ID" value="MDP5134613.1"/>
    <property type="molecule type" value="Genomic_DNA"/>
</dbReference>
<keyword evidence="2" id="KW-1185">Reference proteome</keyword>
<organism evidence="1 2">
    <name type="scientific">Rheinheimera baltica</name>
    <dbReference type="NCBI Taxonomy" id="67576"/>
    <lineage>
        <taxon>Bacteria</taxon>
        <taxon>Pseudomonadati</taxon>
        <taxon>Pseudomonadota</taxon>
        <taxon>Gammaproteobacteria</taxon>
        <taxon>Chromatiales</taxon>
        <taxon>Chromatiaceae</taxon>
        <taxon>Rheinheimera</taxon>
    </lineage>
</organism>
<comment type="caution">
    <text evidence="1">The sequence shown here is derived from an EMBL/GenBank/DDBJ whole genome shotgun (WGS) entry which is preliminary data.</text>
</comment>
<dbReference type="Proteomes" id="UP001231109">
    <property type="component" value="Unassembled WGS sequence"/>
</dbReference>
<evidence type="ECO:0000313" key="2">
    <source>
        <dbReference type="Proteomes" id="UP001231109"/>
    </source>
</evidence>
<dbReference type="RefSeq" id="WP_305973278.1">
    <property type="nucleotide sequence ID" value="NZ_JAPJDZ010000002.1"/>
</dbReference>
<dbReference type="Gene3D" id="3.40.190.10">
    <property type="entry name" value="Periplasmic binding protein-like II"/>
    <property type="match status" value="2"/>
</dbReference>
<name>A0ABT9HUD4_9GAMM</name>
<proteinExistence type="predicted"/>